<evidence type="ECO:0000313" key="10">
    <source>
        <dbReference type="Proteomes" id="UP000549394"/>
    </source>
</evidence>
<accession>A0A7I8VIT4</accession>
<proteinExistence type="inferred from homology"/>
<sequence>MDIDDIEKEYEKWFFFLAKGFNVLVQGSGSKRSLIENFRTKHLIDYDTLVINGFFPSLSIKQILRDICKELLDIDVPTGKPENICDEIVSTLKTAERDIILIIHNIDGPNLRNFKIQNIFSQLSRSNRVKIVCSIDHPNAHLLWDNVRMTNLKFATFKVDTNEDYSVEQSYEKSTAKRNAQLSVSAANHVLSSLTPNAIKIFFLLAEHQLEHGNEEDYNGLSFTDLYSQCRREFLVNSDLTLRTQLIEFKDHKLIKLKKGVDGAEMLTISLDDESLKEVMENNH</sequence>
<protein>
    <recommendedName>
        <fullName evidence="3 6">Origin recognition complex subunit 2</fullName>
    </recommendedName>
</protein>
<evidence type="ECO:0000313" key="9">
    <source>
        <dbReference type="EMBL" id="CAD5115950.1"/>
    </source>
</evidence>
<evidence type="ECO:0000259" key="8">
    <source>
        <dbReference type="Pfam" id="PF24882"/>
    </source>
</evidence>
<evidence type="ECO:0000256" key="1">
    <source>
        <dbReference type="ARBA" id="ARBA00004123"/>
    </source>
</evidence>
<dbReference type="GO" id="GO:0003688">
    <property type="term" value="F:DNA replication origin binding"/>
    <property type="evidence" value="ECO:0007669"/>
    <property type="project" value="UniProtKB-UniRule"/>
</dbReference>
<dbReference type="OrthoDB" id="20198at2759"/>
<dbReference type="Pfam" id="PF24882">
    <property type="entry name" value="WHD_ORC2"/>
    <property type="match status" value="1"/>
</dbReference>
<evidence type="ECO:0000256" key="5">
    <source>
        <dbReference type="ARBA" id="ARBA00023242"/>
    </source>
</evidence>
<dbReference type="InterPro" id="IPR007220">
    <property type="entry name" value="ORC2"/>
</dbReference>
<dbReference type="InterPro" id="IPR056772">
    <property type="entry name" value="RecA-like_ORC2"/>
</dbReference>
<dbReference type="EMBL" id="CAJFCJ010000006">
    <property type="protein sequence ID" value="CAD5115950.1"/>
    <property type="molecule type" value="Genomic_DNA"/>
</dbReference>
<evidence type="ECO:0000256" key="4">
    <source>
        <dbReference type="ARBA" id="ARBA00022705"/>
    </source>
</evidence>
<dbReference type="PANTHER" id="PTHR14052">
    <property type="entry name" value="ORIGIN RECOGNITION COMPLEX SUBUNIT 2"/>
    <property type="match status" value="1"/>
</dbReference>
<evidence type="ECO:0000256" key="2">
    <source>
        <dbReference type="ARBA" id="ARBA00007421"/>
    </source>
</evidence>
<comment type="subunit">
    <text evidence="6">Component of the origin recognition complex (ORC).</text>
</comment>
<name>A0A7I8VIT4_9ANNE</name>
<dbReference type="AlphaFoldDB" id="A0A7I8VIT4"/>
<dbReference type="InterPro" id="IPR056773">
    <property type="entry name" value="WHD_ORC2"/>
</dbReference>
<dbReference type="GO" id="GO:0006260">
    <property type="term" value="P:DNA replication"/>
    <property type="evidence" value="ECO:0007669"/>
    <property type="project" value="UniProtKB-UniRule"/>
</dbReference>
<comment type="function">
    <text evidence="6">Component of the origin recognition complex (ORC) that binds origins of replication. DNA-binding is ATP-dependent. ORC is required to assemble the pre-replication complex necessary to initiate DNA replication.</text>
</comment>
<keyword evidence="10" id="KW-1185">Reference proteome</keyword>
<feature type="domain" description="Origin recognition complex subunit 2 RecA-like" evidence="7">
    <location>
        <begin position="7"/>
        <end position="157"/>
    </location>
</feature>
<dbReference type="Proteomes" id="UP000549394">
    <property type="component" value="Unassembled WGS sequence"/>
</dbReference>
<evidence type="ECO:0000256" key="6">
    <source>
        <dbReference type="RuleBase" id="RU368084"/>
    </source>
</evidence>
<comment type="caution">
    <text evidence="9">The sequence shown here is derived from an EMBL/GenBank/DDBJ whole genome shotgun (WGS) entry which is preliminary data.</text>
</comment>
<evidence type="ECO:0000259" key="7">
    <source>
        <dbReference type="Pfam" id="PF04084"/>
    </source>
</evidence>
<dbReference type="PANTHER" id="PTHR14052:SF0">
    <property type="entry name" value="ORIGIN RECOGNITION COMPLEX SUBUNIT 2"/>
    <property type="match status" value="1"/>
</dbReference>
<reference evidence="9 10" key="1">
    <citation type="submission" date="2020-08" db="EMBL/GenBank/DDBJ databases">
        <authorList>
            <person name="Hejnol A."/>
        </authorList>
    </citation>
    <scope>NUCLEOTIDE SEQUENCE [LARGE SCALE GENOMIC DNA]</scope>
</reference>
<keyword evidence="4 6" id="KW-0235">DNA replication</keyword>
<dbReference type="GO" id="GO:0005664">
    <property type="term" value="C:nuclear origin of replication recognition complex"/>
    <property type="evidence" value="ECO:0007669"/>
    <property type="project" value="UniProtKB-UniRule"/>
</dbReference>
<feature type="domain" description="Origin recognition complex subunit 2 winged-helix" evidence="8">
    <location>
        <begin position="215"/>
        <end position="274"/>
    </location>
</feature>
<keyword evidence="5 6" id="KW-0539">Nucleus</keyword>
<evidence type="ECO:0000256" key="3">
    <source>
        <dbReference type="ARBA" id="ARBA00019080"/>
    </source>
</evidence>
<comment type="subcellular location">
    <subcellularLocation>
        <location evidence="1 6">Nucleus</location>
    </subcellularLocation>
</comment>
<gene>
    <name evidence="9" type="ORF">DGYR_LOCUS4633</name>
</gene>
<organism evidence="9 10">
    <name type="scientific">Dimorphilus gyrociliatus</name>
    <dbReference type="NCBI Taxonomy" id="2664684"/>
    <lineage>
        <taxon>Eukaryota</taxon>
        <taxon>Metazoa</taxon>
        <taxon>Spiralia</taxon>
        <taxon>Lophotrochozoa</taxon>
        <taxon>Annelida</taxon>
        <taxon>Polychaeta</taxon>
        <taxon>Polychaeta incertae sedis</taxon>
        <taxon>Dinophilidae</taxon>
        <taxon>Dimorphilus</taxon>
    </lineage>
</organism>
<dbReference type="Pfam" id="PF04084">
    <property type="entry name" value="RecA-like_ORC2"/>
    <property type="match status" value="1"/>
</dbReference>
<comment type="similarity">
    <text evidence="2 6">Belongs to the ORC2 family.</text>
</comment>